<reference evidence="2" key="1">
    <citation type="submission" date="2015-01" db="EMBL/GenBank/DDBJ databases">
        <title>Flavisolibacter sp./LCS9/ whole genome sequencing.</title>
        <authorList>
            <person name="Kim M.K."/>
            <person name="Srinivasan S."/>
            <person name="Lee J.-J."/>
        </authorList>
    </citation>
    <scope>NUCLEOTIDE SEQUENCE [LARGE SCALE GENOMIC DNA]</scope>
    <source>
        <strain evidence="2">LCS9</strain>
    </source>
</reference>
<dbReference type="KEGG" id="fla:SY85_08270"/>
<keyword evidence="2" id="KW-1185">Reference proteome</keyword>
<reference evidence="1 2" key="2">
    <citation type="journal article" date="2016" name="Int. J. Syst. Evol. Microbiol.">
        <title>Flavisolibacter tropicus sp. nov., isolated from tropical soil.</title>
        <authorList>
            <person name="Lee J.J."/>
            <person name="Kang M.S."/>
            <person name="Kim G.S."/>
            <person name="Lee C.S."/>
            <person name="Lim S."/>
            <person name="Lee J."/>
            <person name="Roh S.H."/>
            <person name="Kang H."/>
            <person name="Ha J.M."/>
            <person name="Bae S."/>
            <person name="Jung H.Y."/>
            <person name="Kim M.K."/>
        </authorList>
    </citation>
    <scope>NUCLEOTIDE SEQUENCE [LARGE SCALE GENOMIC DNA]</scope>
    <source>
        <strain evidence="1 2">LCS9</strain>
    </source>
</reference>
<protein>
    <submittedName>
        <fullName evidence="1">Uncharacterized protein</fullName>
    </submittedName>
</protein>
<name>A0A172TTQ5_9BACT</name>
<gene>
    <name evidence="1" type="ORF">SY85_08270</name>
</gene>
<dbReference type="AlphaFoldDB" id="A0A172TTQ5"/>
<dbReference type="Proteomes" id="UP000077177">
    <property type="component" value="Chromosome"/>
</dbReference>
<sequence length="59" mass="6615">MTKSQLEKYIAAFLFIAVVIAFSYAEKESKKIQVLYTATKLHNNTPLAIKPNAVSQTIK</sequence>
<dbReference type="EMBL" id="CP011390">
    <property type="protein sequence ID" value="ANE50491.1"/>
    <property type="molecule type" value="Genomic_DNA"/>
</dbReference>
<proteinExistence type="predicted"/>
<dbReference type="STRING" id="1492898.SY85_08270"/>
<accession>A0A172TTQ5</accession>
<organism evidence="1 2">
    <name type="scientific">Flavisolibacter tropicus</name>
    <dbReference type="NCBI Taxonomy" id="1492898"/>
    <lineage>
        <taxon>Bacteria</taxon>
        <taxon>Pseudomonadati</taxon>
        <taxon>Bacteroidota</taxon>
        <taxon>Chitinophagia</taxon>
        <taxon>Chitinophagales</taxon>
        <taxon>Chitinophagaceae</taxon>
        <taxon>Flavisolibacter</taxon>
    </lineage>
</organism>
<evidence type="ECO:0000313" key="1">
    <source>
        <dbReference type="EMBL" id="ANE50491.1"/>
    </source>
</evidence>
<dbReference type="RefSeq" id="WP_066403431.1">
    <property type="nucleotide sequence ID" value="NZ_CP011390.1"/>
</dbReference>
<evidence type="ECO:0000313" key="2">
    <source>
        <dbReference type="Proteomes" id="UP000077177"/>
    </source>
</evidence>